<dbReference type="SUPFAM" id="SSF56935">
    <property type="entry name" value="Porins"/>
    <property type="match status" value="1"/>
</dbReference>
<proteinExistence type="inferred from homology"/>
<comment type="subcellular location">
    <subcellularLocation>
        <location evidence="1 7">Cell outer membrane</location>
        <topology evidence="1 7">Multi-pass membrane protein</topology>
    </subcellularLocation>
</comment>
<dbReference type="AlphaFoldDB" id="A0A9X4G1K9"/>
<dbReference type="Gene3D" id="2.40.170.20">
    <property type="entry name" value="TonB-dependent receptor, beta-barrel domain"/>
    <property type="match status" value="1"/>
</dbReference>
<dbReference type="InterPro" id="IPR036942">
    <property type="entry name" value="Beta-barrel_TonB_sf"/>
</dbReference>
<dbReference type="InterPro" id="IPR037066">
    <property type="entry name" value="Plug_dom_sf"/>
</dbReference>
<evidence type="ECO:0000256" key="2">
    <source>
        <dbReference type="ARBA" id="ARBA00022448"/>
    </source>
</evidence>
<dbReference type="GO" id="GO:0009279">
    <property type="term" value="C:cell outer membrane"/>
    <property type="evidence" value="ECO:0007669"/>
    <property type="project" value="UniProtKB-SubCell"/>
</dbReference>
<accession>A0A9X4G1K9</accession>
<evidence type="ECO:0000259" key="8">
    <source>
        <dbReference type="Pfam" id="PF07715"/>
    </source>
</evidence>
<keyword evidence="9" id="KW-0675">Receptor</keyword>
<keyword evidence="2 7" id="KW-0813">Transport</keyword>
<dbReference type="Proteomes" id="UP001142444">
    <property type="component" value="Unassembled WGS sequence"/>
</dbReference>
<keyword evidence="5 7" id="KW-0472">Membrane</keyword>
<dbReference type="InterPro" id="IPR012910">
    <property type="entry name" value="Plug_dom"/>
</dbReference>
<comment type="caution">
    <text evidence="9">The sequence shown here is derived from an EMBL/GenBank/DDBJ whole genome shotgun (WGS) entry which is preliminary data.</text>
</comment>
<keyword evidence="6 7" id="KW-0998">Cell outer membrane</keyword>
<reference evidence="9" key="2">
    <citation type="journal article" date="2023" name="Pathogens">
        <title>Pathological Features and Genomic Characterization of an Actinobacillus equuli subsp. equuli Bearing Unique Virulence-Associated Genes from an Adult Horse with Pleuropneumonia.</title>
        <authorList>
            <person name="Kamali M."/>
            <person name="Carossino M."/>
            <person name="Del Piero F."/>
            <person name="Peak L."/>
            <person name="Mitchell M.S."/>
            <person name="Willette J."/>
            <person name="Baker R."/>
            <person name="Li F."/>
            <person name="Kenez A."/>
            <person name="Balasuriya U.B.R."/>
            <person name="Go Y.Y."/>
        </authorList>
    </citation>
    <scope>NUCLEOTIDE SEQUENCE</scope>
    <source>
        <strain evidence="9">4524</strain>
    </source>
</reference>
<evidence type="ECO:0000313" key="9">
    <source>
        <dbReference type="EMBL" id="MDE8033563.1"/>
    </source>
</evidence>
<evidence type="ECO:0000256" key="7">
    <source>
        <dbReference type="PROSITE-ProRule" id="PRU01360"/>
    </source>
</evidence>
<gene>
    <name evidence="9" type="ORF">OQ257_00035</name>
</gene>
<reference evidence="9" key="1">
    <citation type="submission" date="2022-11" db="EMBL/GenBank/DDBJ databases">
        <authorList>
            <person name="Kamali M."/>
            <person name="Peak L."/>
            <person name="Go Y.Y."/>
            <person name="Balasuriya U.B.R."/>
            <person name="Carossino M."/>
        </authorList>
    </citation>
    <scope>NUCLEOTIDE SEQUENCE</scope>
    <source>
        <strain evidence="9">4524</strain>
    </source>
</reference>
<evidence type="ECO:0000256" key="4">
    <source>
        <dbReference type="ARBA" id="ARBA00022692"/>
    </source>
</evidence>
<name>A0A9X4G1K9_ACTEU</name>
<dbReference type="PROSITE" id="PS52016">
    <property type="entry name" value="TONB_DEPENDENT_REC_3"/>
    <property type="match status" value="1"/>
</dbReference>
<evidence type="ECO:0000256" key="3">
    <source>
        <dbReference type="ARBA" id="ARBA00022452"/>
    </source>
</evidence>
<dbReference type="EMBL" id="JAPHVQ010000001">
    <property type="protein sequence ID" value="MDE8033563.1"/>
    <property type="molecule type" value="Genomic_DNA"/>
</dbReference>
<keyword evidence="4 7" id="KW-0812">Transmembrane</keyword>
<sequence>MGLTYINTVAASSLPTQKTVIPQDKLDEIVVYADQNASLSSVQTIKKEDIERQPANNGNIADYLKSDPHIRFENSDESNFQRGEIKPEAISINGAESNQTSYFVDNVNVNNDLGFDSELFDGAMATVPQSNHAQAYFFDANLLSSITVHDSDISASLGGFAGGAVVAKTKQYNGKDSVKLRYRTTNSGWAKFHIDEKDRAKFEKAAPEGASADYQPKYNKHFFSLSAEQRLTDNLGVVFGVSRRGSHIQQERLISPKGETDKRDHTRRSDNALVNFNYTPNDQHRFEWGLRYSNYRESKFYATNIDSDIRDYHQAYGTTLSWLNALNSGVLTTTIAYDYFRDKRRSAATHMDIEIVDGETYDKGGMGNSQLTQQNLHSSVEYALNPFDWGEVNHSISLGGIYQFTRFAFNRAQDATSTVKTTISEFPNFTSEITNKVKAGTVKTRYQNIALYAEDLISWKNLEVRPGIRLERDDFLKNTNIAPRFVTHWKPFEETTVSLGANRYYGRSFASMKLTEGIFKLDGHDAFRYQNVRDFKTPYANELSFGIEQHFGNVAINAKYIHRQNRNRIVLTESQDEKKRYYTRGEDYSADVYTLQFNNIEPLKWGQTYWQGFASLDWLRMQALNLGRGYDGNAPVILDGKLMNYAEMRKKVNNNREEWMVRLGLDMQIPDLDLTWSNKWYIKAPIKGANQYGNSDDIPIPMYRSYDYGTHTQWDTSLRWSPKVWNEQRIVMKVDVLNVLNKTRKGISSQSGADYGFYTAGREFWLELGYEF</sequence>
<keyword evidence="3 7" id="KW-1134">Transmembrane beta strand</keyword>
<organism evidence="9 10">
    <name type="scientific">Actinobacillus equuli subsp. equuli</name>
    <dbReference type="NCBI Taxonomy" id="202947"/>
    <lineage>
        <taxon>Bacteria</taxon>
        <taxon>Pseudomonadati</taxon>
        <taxon>Pseudomonadota</taxon>
        <taxon>Gammaproteobacteria</taxon>
        <taxon>Pasteurellales</taxon>
        <taxon>Pasteurellaceae</taxon>
        <taxon>Actinobacillus</taxon>
    </lineage>
</organism>
<evidence type="ECO:0000256" key="5">
    <source>
        <dbReference type="ARBA" id="ARBA00023136"/>
    </source>
</evidence>
<evidence type="ECO:0000256" key="6">
    <source>
        <dbReference type="ARBA" id="ARBA00023237"/>
    </source>
</evidence>
<evidence type="ECO:0000313" key="10">
    <source>
        <dbReference type="Proteomes" id="UP001142444"/>
    </source>
</evidence>
<keyword evidence="10" id="KW-1185">Reference proteome</keyword>
<protein>
    <submittedName>
        <fullName evidence="9">TonB-dependent receptor plug domain-containing protein</fullName>
    </submittedName>
</protein>
<feature type="domain" description="TonB-dependent receptor plug" evidence="8">
    <location>
        <begin position="36"/>
        <end position="165"/>
    </location>
</feature>
<dbReference type="Pfam" id="PF07715">
    <property type="entry name" value="Plug"/>
    <property type="match status" value="1"/>
</dbReference>
<comment type="similarity">
    <text evidence="7">Belongs to the TonB-dependent receptor family.</text>
</comment>
<dbReference type="InterPro" id="IPR039426">
    <property type="entry name" value="TonB-dep_rcpt-like"/>
</dbReference>
<evidence type="ECO:0000256" key="1">
    <source>
        <dbReference type="ARBA" id="ARBA00004571"/>
    </source>
</evidence>
<dbReference type="Gene3D" id="2.170.130.10">
    <property type="entry name" value="TonB-dependent receptor, plug domain"/>
    <property type="match status" value="1"/>
</dbReference>